<proteinExistence type="inferred from homology"/>
<accession>A0AAN6Y476</accession>
<evidence type="ECO:0000313" key="4">
    <source>
        <dbReference type="EMBL" id="KAK4209082.1"/>
    </source>
</evidence>
<evidence type="ECO:0000256" key="2">
    <source>
        <dbReference type="ARBA" id="ARBA00023445"/>
    </source>
</evidence>
<dbReference type="Pfam" id="PF01370">
    <property type="entry name" value="Epimerase"/>
    <property type="match status" value="1"/>
</dbReference>
<reference evidence="4" key="2">
    <citation type="submission" date="2023-05" db="EMBL/GenBank/DDBJ databases">
        <authorList>
            <consortium name="Lawrence Berkeley National Laboratory"/>
            <person name="Steindorff A."/>
            <person name="Hensen N."/>
            <person name="Bonometti L."/>
            <person name="Westerberg I."/>
            <person name="Brannstrom I.O."/>
            <person name="Guillou S."/>
            <person name="Cros-Aarteil S."/>
            <person name="Calhoun S."/>
            <person name="Haridas S."/>
            <person name="Kuo A."/>
            <person name="Mondo S."/>
            <person name="Pangilinan J."/>
            <person name="Riley R."/>
            <person name="Labutti K."/>
            <person name="Andreopoulos B."/>
            <person name="Lipzen A."/>
            <person name="Chen C."/>
            <person name="Yanf M."/>
            <person name="Daum C."/>
            <person name="Ng V."/>
            <person name="Clum A."/>
            <person name="Ohm R."/>
            <person name="Martin F."/>
            <person name="Silar P."/>
            <person name="Natvig D."/>
            <person name="Lalanne C."/>
            <person name="Gautier V."/>
            <person name="Ament-Velasquez S.L."/>
            <person name="Kruys A."/>
            <person name="Hutchinson M.I."/>
            <person name="Powell A.J."/>
            <person name="Barry K."/>
            <person name="Miller A.N."/>
            <person name="Grigoriev I.V."/>
            <person name="Debuchy R."/>
            <person name="Gladieux P."/>
            <person name="Thoren M.H."/>
            <person name="Johannesson H."/>
        </authorList>
    </citation>
    <scope>NUCLEOTIDE SEQUENCE</scope>
    <source>
        <strain evidence="4">PSN293</strain>
    </source>
</reference>
<protein>
    <recommendedName>
        <fullName evidence="3">NAD-dependent epimerase/dehydratase domain-containing protein</fullName>
    </recommendedName>
</protein>
<evidence type="ECO:0000256" key="1">
    <source>
        <dbReference type="ARBA" id="ARBA00023002"/>
    </source>
</evidence>
<dbReference type="InterPro" id="IPR050425">
    <property type="entry name" value="NAD(P)_dehydrat-like"/>
</dbReference>
<dbReference type="PANTHER" id="PTHR10366:SF562">
    <property type="entry name" value="ALDEHYDE REDUCTASE II (AFU_ORTHOLOGUE AFUA_1G11360)"/>
    <property type="match status" value="1"/>
</dbReference>
<evidence type="ECO:0000313" key="5">
    <source>
        <dbReference type="Proteomes" id="UP001301769"/>
    </source>
</evidence>
<dbReference type="EMBL" id="MU858217">
    <property type="protein sequence ID" value="KAK4209082.1"/>
    <property type="molecule type" value="Genomic_DNA"/>
</dbReference>
<dbReference type="SUPFAM" id="SSF51735">
    <property type="entry name" value="NAD(P)-binding Rossmann-fold domains"/>
    <property type="match status" value="1"/>
</dbReference>
<dbReference type="Gene3D" id="3.40.50.720">
    <property type="entry name" value="NAD(P)-binding Rossmann-like Domain"/>
    <property type="match status" value="1"/>
</dbReference>
<comment type="similarity">
    <text evidence="2">Belongs to the NAD(P)-dependent epimerase/dehydratase family. Dihydroflavonol-4-reductase subfamily.</text>
</comment>
<dbReference type="PANTHER" id="PTHR10366">
    <property type="entry name" value="NAD DEPENDENT EPIMERASE/DEHYDRATASE"/>
    <property type="match status" value="1"/>
</dbReference>
<comment type="caution">
    <text evidence="4">The sequence shown here is derived from an EMBL/GenBank/DDBJ whole genome shotgun (WGS) entry which is preliminary data.</text>
</comment>
<dbReference type="InterPro" id="IPR001509">
    <property type="entry name" value="Epimerase_deHydtase"/>
</dbReference>
<sequence length="355" mass="38480">MSSQQTKGLVLITGANGYVAARTVESLLLAGYSVRGTVRSLSSAEPLYASLPAHLRSDLSIVSVPDITSPGCFDDAVKGVDAVAHIAAPVSATFSDPEPVLKVAKESILRALESAATEPKVKSFVLMSSVAAIKPSGEDTWDLDENVWNDASLEMVEKMGKNTPGFVIYGASKTAAEKTLWKWRDENKPGFTITALNPCFIAGPPLVPASSPNGINFTTKFIYDVLEGSTPLSDISRGMFPGLVDIRDVARMVVFSISNPEKSNNQRFLLASAFSPIQAVADIIREKFPEYRDRVQKGSPGKGYTRMVQADGVKSYDFPQQQRYNGRKAVEVSGQEYIPWEQTIVDGVEAFKGFL</sequence>
<dbReference type="GO" id="GO:0016616">
    <property type="term" value="F:oxidoreductase activity, acting on the CH-OH group of donors, NAD or NADP as acceptor"/>
    <property type="evidence" value="ECO:0007669"/>
    <property type="project" value="TreeGrafter"/>
</dbReference>
<keyword evidence="1" id="KW-0560">Oxidoreductase</keyword>
<dbReference type="Proteomes" id="UP001301769">
    <property type="component" value="Unassembled WGS sequence"/>
</dbReference>
<organism evidence="4 5">
    <name type="scientific">Rhypophila decipiens</name>
    <dbReference type="NCBI Taxonomy" id="261697"/>
    <lineage>
        <taxon>Eukaryota</taxon>
        <taxon>Fungi</taxon>
        <taxon>Dikarya</taxon>
        <taxon>Ascomycota</taxon>
        <taxon>Pezizomycotina</taxon>
        <taxon>Sordariomycetes</taxon>
        <taxon>Sordariomycetidae</taxon>
        <taxon>Sordariales</taxon>
        <taxon>Naviculisporaceae</taxon>
        <taxon>Rhypophila</taxon>
    </lineage>
</organism>
<feature type="domain" description="NAD-dependent epimerase/dehydratase" evidence="3">
    <location>
        <begin position="10"/>
        <end position="266"/>
    </location>
</feature>
<dbReference type="InterPro" id="IPR036291">
    <property type="entry name" value="NAD(P)-bd_dom_sf"/>
</dbReference>
<dbReference type="AlphaFoldDB" id="A0AAN6Y476"/>
<gene>
    <name evidence="4" type="ORF">QBC37DRAFT_352419</name>
</gene>
<evidence type="ECO:0000259" key="3">
    <source>
        <dbReference type="Pfam" id="PF01370"/>
    </source>
</evidence>
<reference evidence="4" key="1">
    <citation type="journal article" date="2023" name="Mol. Phylogenet. Evol.">
        <title>Genome-scale phylogeny and comparative genomics of the fungal order Sordariales.</title>
        <authorList>
            <person name="Hensen N."/>
            <person name="Bonometti L."/>
            <person name="Westerberg I."/>
            <person name="Brannstrom I.O."/>
            <person name="Guillou S."/>
            <person name="Cros-Aarteil S."/>
            <person name="Calhoun S."/>
            <person name="Haridas S."/>
            <person name="Kuo A."/>
            <person name="Mondo S."/>
            <person name="Pangilinan J."/>
            <person name="Riley R."/>
            <person name="LaButti K."/>
            <person name="Andreopoulos B."/>
            <person name="Lipzen A."/>
            <person name="Chen C."/>
            <person name="Yan M."/>
            <person name="Daum C."/>
            <person name="Ng V."/>
            <person name="Clum A."/>
            <person name="Steindorff A."/>
            <person name="Ohm R.A."/>
            <person name="Martin F."/>
            <person name="Silar P."/>
            <person name="Natvig D.O."/>
            <person name="Lalanne C."/>
            <person name="Gautier V."/>
            <person name="Ament-Velasquez S.L."/>
            <person name="Kruys A."/>
            <person name="Hutchinson M.I."/>
            <person name="Powell A.J."/>
            <person name="Barry K."/>
            <person name="Miller A.N."/>
            <person name="Grigoriev I.V."/>
            <person name="Debuchy R."/>
            <person name="Gladieux P."/>
            <person name="Hiltunen Thoren M."/>
            <person name="Johannesson H."/>
        </authorList>
    </citation>
    <scope>NUCLEOTIDE SEQUENCE</scope>
    <source>
        <strain evidence="4">PSN293</strain>
    </source>
</reference>
<keyword evidence="5" id="KW-1185">Reference proteome</keyword>
<name>A0AAN6Y476_9PEZI</name>